<dbReference type="InterPro" id="IPR051954">
    <property type="entry name" value="tRNA_methyltransferase_THADA"/>
</dbReference>
<accession>A0A1B6CZK3</accession>
<dbReference type="InterPro" id="IPR056843">
    <property type="entry name" value="THADA-like_TPR"/>
</dbReference>
<dbReference type="Pfam" id="PF25151">
    <property type="entry name" value="TPR_Trm732_C"/>
    <property type="match status" value="1"/>
</dbReference>
<proteinExistence type="predicted"/>
<sequence length="1160" mass="132890">MSVLNLRVSRNKRKSLCKSSSGIEVNIESIIQKQRKVQNYELVEILKELVIAGTVKEQLKILKDLKETHLKNEEVNVNSELSSYVIYILVDLYLSSKIKCPLREGVSRILRNLTDKPKEMFHQEMRDALTLRLKEDDRSLYKYNFYANVMISCFESFSFDNLVTIAVENDILLFIDDALTLCNEMLRTENSLEQLTVTKISKCVHSVTQLCVSIIKKLRTPYHDMFKLHALNLAKNELIPLDTRCICGFLMVLSCNKQDYQELMKEIHSVPSDLTKISLYSGILNTLPYWELVKEKDIPKLCNIYEVLFNSLLGIQARNPTCKVIIVGVSRIMLLLIKSIQHNPEGVVPLLPKLLDYIWANSNQHLDSVKHTNILIMELLIKLHAKEVDILKPIYHKMLVTPFWRSAKYLALLSLVQMGMQVGEILSSCPDLIVNILEEIKSCKESPTSQIVSSYQELMKKHYFEEKDEKKWTNIWIKPLLEAFHHCNNVSLKLILVTAINLKPSIVEDIINSEHSSISTILTCLNLCNENNFFQCNTTTDNNKWKGVILYEILSEAAIHQSVSVRLSLLTLIVNSDKITKVYTTKELELIKKYLKHIFNISSDRVEQNFFTQLKKFLTRMWHSKCSLYKHVENTKDFTKTTAINQITEVEKEYKTFSKWLGQLCLDNLFPGANHLRKSLALQILVLCHDLNFWPMNEIIDLNEENGNIILSCLSDSYEFIKDLAMKLITTTPGLCPAFQDPDQVFYILKECINAGSSIRPSDSNTATYLLSTLASFQFSNFTITLIAEEYKECEKILQEAVPYQEKFCCLMVVLHHLRKQLIVAESSLLKAAATGPLYGLLSMARSLLRITDFKCLNNIHWHDLIQQIITVSFSCNHAVASIVNSSSPEGHLPMDLDLDQSIFQDEVVDLDDPKEVSSQMVLLCSWRTVKEVSLLLGEIVEKASISDEEKGGLLNKEDILKIGDHLITMLAETKHRGAFEQAYIGFCKLVSRLWRSSQQDLHQVPKKWLQETMQEIQSEGTLCATRRSAGIPFMIQALMCMELTEVKRSTMDECMDQLLKIAEDQNLSFETHTHALNIMRALFRNSVLHTVISPFVERAIVIAIIGFSASTWAERNSATLLFSTLVVRVFGVAKSKSHILSWKNKMTGRIFFQRYPNLF</sequence>
<dbReference type="GO" id="GO:0030488">
    <property type="term" value="P:tRNA methylation"/>
    <property type="evidence" value="ECO:0007669"/>
    <property type="project" value="TreeGrafter"/>
</dbReference>
<feature type="domain" description="tRNA (32-2'-O)-methyltransferase regulator THADA-like TPR repeats region" evidence="3">
    <location>
        <begin position="472"/>
        <end position="686"/>
    </location>
</feature>
<evidence type="ECO:0000259" key="4">
    <source>
        <dbReference type="Pfam" id="PF25151"/>
    </source>
</evidence>
<keyword evidence="1" id="KW-0819">tRNA processing</keyword>
<dbReference type="InterPro" id="IPR019442">
    <property type="entry name" value="THADA/TRM732_DUF2428"/>
</dbReference>
<dbReference type="EMBL" id="GEDC01018399">
    <property type="protein sequence ID" value="JAS18899.1"/>
    <property type="molecule type" value="Transcribed_RNA"/>
</dbReference>
<feature type="non-terminal residue" evidence="5">
    <location>
        <position position="1160"/>
    </location>
</feature>
<evidence type="ECO:0000259" key="2">
    <source>
        <dbReference type="Pfam" id="PF10350"/>
    </source>
</evidence>
<reference evidence="5" key="1">
    <citation type="submission" date="2015-12" db="EMBL/GenBank/DDBJ databases">
        <title>De novo transcriptome assembly of four potential Pierce s Disease insect vectors from Arizona vineyards.</title>
        <authorList>
            <person name="Tassone E.E."/>
        </authorList>
    </citation>
    <scope>NUCLEOTIDE SEQUENCE</scope>
</reference>
<dbReference type="GO" id="GO:0005829">
    <property type="term" value="C:cytosol"/>
    <property type="evidence" value="ECO:0007669"/>
    <property type="project" value="TreeGrafter"/>
</dbReference>
<name>A0A1B6CZK3_9HEMI</name>
<dbReference type="Pfam" id="PF25150">
    <property type="entry name" value="TPR_Trm732"/>
    <property type="match status" value="1"/>
</dbReference>
<dbReference type="PANTHER" id="PTHR14387:SF7">
    <property type="entry name" value="THYROID ADENOMA-ASSOCIATED PROTEIN"/>
    <property type="match status" value="1"/>
</dbReference>
<dbReference type="Pfam" id="PF10350">
    <property type="entry name" value="DUF2428"/>
    <property type="match status" value="1"/>
</dbReference>
<protein>
    <submittedName>
        <fullName evidence="5">Uncharacterized protein</fullName>
    </submittedName>
</protein>
<feature type="domain" description="DUF2428" evidence="2">
    <location>
        <begin position="865"/>
        <end position="1114"/>
    </location>
</feature>
<dbReference type="InterPro" id="IPR056842">
    <property type="entry name" value="THADA-like_TPR_C"/>
</dbReference>
<dbReference type="AlphaFoldDB" id="A0A1B6CZK3"/>
<evidence type="ECO:0000313" key="5">
    <source>
        <dbReference type="EMBL" id="JAS18899.1"/>
    </source>
</evidence>
<evidence type="ECO:0000256" key="1">
    <source>
        <dbReference type="ARBA" id="ARBA00022694"/>
    </source>
</evidence>
<gene>
    <name evidence="5" type="ORF">g.17473</name>
</gene>
<evidence type="ECO:0000259" key="3">
    <source>
        <dbReference type="Pfam" id="PF25150"/>
    </source>
</evidence>
<organism evidence="5">
    <name type="scientific">Clastoptera arizonana</name>
    <name type="common">Arizona spittle bug</name>
    <dbReference type="NCBI Taxonomy" id="38151"/>
    <lineage>
        <taxon>Eukaryota</taxon>
        <taxon>Metazoa</taxon>
        <taxon>Ecdysozoa</taxon>
        <taxon>Arthropoda</taxon>
        <taxon>Hexapoda</taxon>
        <taxon>Insecta</taxon>
        <taxon>Pterygota</taxon>
        <taxon>Neoptera</taxon>
        <taxon>Paraneoptera</taxon>
        <taxon>Hemiptera</taxon>
        <taxon>Auchenorrhyncha</taxon>
        <taxon>Cercopoidea</taxon>
        <taxon>Clastopteridae</taxon>
        <taxon>Clastoptera</taxon>
    </lineage>
</organism>
<dbReference type="PANTHER" id="PTHR14387">
    <property type="entry name" value="THADA/DEATH RECEPTOR INTERACTING PROTEIN"/>
    <property type="match status" value="1"/>
</dbReference>
<feature type="domain" description="tRNA (32-2'-O)-methyltransferase regulator THADA-like C-terminal TPR repeats region" evidence="4">
    <location>
        <begin position="1116"/>
        <end position="1159"/>
    </location>
</feature>